<evidence type="ECO:0000256" key="1">
    <source>
        <dbReference type="SAM" id="MobiDB-lite"/>
    </source>
</evidence>
<dbReference type="Proteomes" id="UP000236751">
    <property type="component" value="Unassembled WGS sequence"/>
</dbReference>
<accession>A0A1H5RSA7</accession>
<dbReference type="AlphaFoldDB" id="A0A1H5RSA7"/>
<reference evidence="2 3" key="1">
    <citation type="submission" date="2016-10" db="EMBL/GenBank/DDBJ databases">
        <authorList>
            <person name="de Groot N.N."/>
        </authorList>
    </citation>
    <scope>NUCLEOTIDE SEQUENCE [LARGE SCALE GENOMIC DNA]</scope>
    <source>
        <strain evidence="2 3">Nl13</strain>
    </source>
</reference>
<organism evidence="2 3">
    <name type="scientific">Nitrosospira multiformis (strain ATCC 25196 / NCIMB 11849 / C 71)</name>
    <dbReference type="NCBI Taxonomy" id="323848"/>
    <lineage>
        <taxon>Bacteria</taxon>
        <taxon>Pseudomonadati</taxon>
        <taxon>Pseudomonadota</taxon>
        <taxon>Betaproteobacteria</taxon>
        <taxon>Nitrosomonadales</taxon>
        <taxon>Nitrosomonadaceae</taxon>
        <taxon>Nitrosospira</taxon>
    </lineage>
</organism>
<feature type="region of interest" description="Disordered" evidence="1">
    <location>
        <begin position="14"/>
        <end position="44"/>
    </location>
</feature>
<sequence length="44" mass="4628">MLSVESLRSKILQPSALPSSDRPTVGLNIHQAGKPEEVLSSTPG</sequence>
<name>A0A1H5RSA7_NITMU</name>
<protein>
    <submittedName>
        <fullName evidence="2">Uncharacterized protein</fullName>
    </submittedName>
</protein>
<evidence type="ECO:0000313" key="3">
    <source>
        <dbReference type="Proteomes" id="UP000236751"/>
    </source>
</evidence>
<evidence type="ECO:0000313" key="2">
    <source>
        <dbReference type="EMBL" id="SEF41213.1"/>
    </source>
</evidence>
<dbReference type="EMBL" id="FNVK01000001">
    <property type="protein sequence ID" value="SEF41213.1"/>
    <property type="molecule type" value="Genomic_DNA"/>
</dbReference>
<gene>
    <name evidence="2" type="ORF">SAMN05216403_101174</name>
</gene>
<proteinExistence type="predicted"/>